<protein>
    <submittedName>
        <fullName evidence="1">E3 ubiquitin-protein ligase</fullName>
    </submittedName>
</protein>
<dbReference type="Proteomes" id="UP001056778">
    <property type="component" value="Chromosome 5"/>
</dbReference>
<dbReference type="EMBL" id="CM043019">
    <property type="protein sequence ID" value="KAI4460467.1"/>
    <property type="molecule type" value="Genomic_DNA"/>
</dbReference>
<name>A0ACB9T0X6_HOLOL</name>
<reference evidence="1" key="1">
    <citation type="submission" date="2022-04" db="EMBL/GenBank/DDBJ databases">
        <title>Chromosome-scale genome assembly of Holotrichia oblita Faldermann.</title>
        <authorList>
            <person name="Rongchong L."/>
        </authorList>
    </citation>
    <scope>NUCLEOTIDE SEQUENCE</scope>
    <source>
        <strain evidence="1">81SQS9</strain>
    </source>
</reference>
<evidence type="ECO:0000313" key="1">
    <source>
        <dbReference type="EMBL" id="KAI4460467.1"/>
    </source>
</evidence>
<gene>
    <name evidence="1" type="ORF">MML48_5g00021771</name>
</gene>
<comment type="caution">
    <text evidence="1">The sequence shown here is derived from an EMBL/GenBank/DDBJ whole genome shotgun (WGS) entry which is preliminary data.</text>
</comment>
<proteinExistence type="predicted"/>
<accession>A0ACB9T0X6</accession>
<sequence length="368" mass="42925">MSTEIFITILYLLLSVCLIYPPAEFVSAGITIPNIFSSFLGSEYEHFVKYHVKRSCITLLIYSCIPLGYIIWFLLFTNNKDFYILIFNNSTIIWKIYLTTAIALPILALYEINNWYRNNYEQHPIAKNIDKYSNNNSNWNNVASDINAEYRRIDKVCIRTSSITQIVVTENWIIKVTPLTMSLIYQGDAVLIVQNCDRHTISRNQEGEVQYMNIIVKSTRRNIDSFVIRLNSEDFQDLQDRVSRSIEIPSNVIFHKNIIEKFVETFKEFVRLNPKYRSEQQIDQCIGCMQNTNYVKLQKLCIDNEGDTNKCSGCYCRPMWCADCMAKWFASRQNNNETNVWLSSKCTCPMCRATFCLLDVCMLESDDT</sequence>
<keyword evidence="2" id="KW-1185">Reference proteome</keyword>
<evidence type="ECO:0000313" key="2">
    <source>
        <dbReference type="Proteomes" id="UP001056778"/>
    </source>
</evidence>
<organism evidence="1 2">
    <name type="scientific">Holotrichia oblita</name>
    <name type="common">Chafer beetle</name>
    <dbReference type="NCBI Taxonomy" id="644536"/>
    <lineage>
        <taxon>Eukaryota</taxon>
        <taxon>Metazoa</taxon>
        <taxon>Ecdysozoa</taxon>
        <taxon>Arthropoda</taxon>
        <taxon>Hexapoda</taxon>
        <taxon>Insecta</taxon>
        <taxon>Pterygota</taxon>
        <taxon>Neoptera</taxon>
        <taxon>Endopterygota</taxon>
        <taxon>Coleoptera</taxon>
        <taxon>Polyphaga</taxon>
        <taxon>Scarabaeiformia</taxon>
        <taxon>Scarabaeidae</taxon>
        <taxon>Melolonthinae</taxon>
        <taxon>Holotrichia</taxon>
    </lineage>
</organism>